<dbReference type="AlphaFoldDB" id="A0AB39Q032"/>
<evidence type="ECO:0000313" key="1">
    <source>
        <dbReference type="EMBL" id="XDQ34549.1"/>
    </source>
</evidence>
<dbReference type="RefSeq" id="WP_369169142.1">
    <property type="nucleotide sequence ID" value="NZ_CP163439.1"/>
</dbReference>
<name>A0AB39Q032_9ACTN</name>
<protein>
    <submittedName>
        <fullName evidence="1">Uncharacterized protein</fullName>
    </submittedName>
</protein>
<gene>
    <name evidence="1" type="ORF">AB5J49_15025</name>
</gene>
<reference evidence="1" key="1">
    <citation type="submission" date="2024-07" db="EMBL/GenBank/DDBJ databases">
        <authorList>
            <person name="Yu S.T."/>
        </authorList>
    </citation>
    <scope>NUCLEOTIDE SEQUENCE</scope>
    <source>
        <strain evidence="1">R28</strain>
    </source>
</reference>
<organism evidence="1">
    <name type="scientific">Streptomyces sp. R28</name>
    <dbReference type="NCBI Taxonomy" id="3238628"/>
    <lineage>
        <taxon>Bacteria</taxon>
        <taxon>Bacillati</taxon>
        <taxon>Actinomycetota</taxon>
        <taxon>Actinomycetes</taxon>
        <taxon>Kitasatosporales</taxon>
        <taxon>Streptomycetaceae</taxon>
        <taxon>Streptomyces</taxon>
    </lineage>
</organism>
<proteinExistence type="predicted"/>
<accession>A0AB39Q032</accession>
<sequence>MFERHMGELAEGWFDAASGGPTRAGTAPLESVFGVREIPVETAAAIRAVIDRMVQEGAVPENEPWRALGVLAGNSREI</sequence>
<dbReference type="EMBL" id="CP163439">
    <property type="protein sequence ID" value="XDQ34549.1"/>
    <property type="molecule type" value="Genomic_DNA"/>
</dbReference>